<dbReference type="PROSITE" id="PS01180">
    <property type="entry name" value="CUB"/>
    <property type="match status" value="1"/>
</dbReference>
<gene>
    <name evidence="4" type="ORF">GSOID_T00030461001</name>
</gene>
<evidence type="ECO:0000256" key="1">
    <source>
        <dbReference type="ARBA" id="ARBA00023157"/>
    </source>
</evidence>
<dbReference type="Gene3D" id="2.60.120.290">
    <property type="entry name" value="Spermadhesin, CUB domain"/>
    <property type="match status" value="1"/>
</dbReference>
<dbReference type="SMART" id="SM00042">
    <property type="entry name" value="CUB"/>
    <property type="match status" value="1"/>
</dbReference>
<protein>
    <recommendedName>
        <fullName evidence="3">CUB domain-containing protein</fullName>
    </recommendedName>
</protein>
<dbReference type="CDD" id="cd00041">
    <property type="entry name" value="CUB"/>
    <property type="match status" value="1"/>
</dbReference>
<sequence length="191" mass="20751">MRLFSTLLIAYDSGALDGSNGPYGPVGPGGPPGQDNLATTFVDQGSIDGLILGICDGNFIYNVTTSGIIESDNYPASYNPQTSCTNQFYSTDDGITFEFQSFFTEQNFDFIVFRDSVGNDFGGQSCSGFLDGTRISVDRSRLPISIYFKSDYIEQTSGFSIVVSAGYDSSNEIANGPCGSQNFVDYNYYYK</sequence>
<evidence type="ECO:0000313" key="4">
    <source>
        <dbReference type="EMBL" id="CBY37360.1"/>
    </source>
</evidence>
<reference evidence="4" key="1">
    <citation type="journal article" date="2010" name="Science">
        <title>Plasticity of animal genome architecture unmasked by rapid evolution of a pelagic tunicate.</title>
        <authorList>
            <person name="Denoeud F."/>
            <person name="Henriet S."/>
            <person name="Mungpakdee S."/>
            <person name="Aury J.M."/>
            <person name="Da Silva C."/>
            <person name="Brinkmann H."/>
            <person name="Mikhaleva J."/>
            <person name="Olsen L.C."/>
            <person name="Jubin C."/>
            <person name="Canestro C."/>
            <person name="Bouquet J.M."/>
            <person name="Danks G."/>
            <person name="Poulain J."/>
            <person name="Campsteijn C."/>
            <person name="Adamski M."/>
            <person name="Cross I."/>
            <person name="Yadetie F."/>
            <person name="Muffato M."/>
            <person name="Louis A."/>
            <person name="Butcher S."/>
            <person name="Tsagkogeorga G."/>
            <person name="Konrad A."/>
            <person name="Singh S."/>
            <person name="Jensen M.F."/>
            <person name="Cong E.H."/>
            <person name="Eikeseth-Otteraa H."/>
            <person name="Noel B."/>
            <person name="Anthouard V."/>
            <person name="Porcel B.M."/>
            <person name="Kachouri-Lafond R."/>
            <person name="Nishino A."/>
            <person name="Ugolini M."/>
            <person name="Chourrout P."/>
            <person name="Nishida H."/>
            <person name="Aasland R."/>
            <person name="Huzurbazar S."/>
            <person name="Westhof E."/>
            <person name="Delsuc F."/>
            <person name="Lehrach H."/>
            <person name="Reinhardt R."/>
            <person name="Weissenbach J."/>
            <person name="Roy S.W."/>
            <person name="Artiguenave F."/>
            <person name="Postlethwait J.H."/>
            <person name="Manak J.R."/>
            <person name="Thompson E.M."/>
            <person name="Jaillon O."/>
            <person name="Du Pasquier L."/>
            <person name="Boudinot P."/>
            <person name="Liberles D.A."/>
            <person name="Volff J.N."/>
            <person name="Philippe H."/>
            <person name="Lenhard B."/>
            <person name="Roest Crollius H."/>
            <person name="Wincker P."/>
            <person name="Chourrout D."/>
        </authorList>
    </citation>
    <scope>NUCLEOTIDE SEQUENCE [LARGE SCALE GENOMIC DNA]</scope>
</reference>
<accession>E4YPG4</accession>
<organism evidence="4">
    <name type="scientific">Oikopleura dioica</name>
    <name type="common">Tunicate</name>
    <dbReference type="NCBI Taxonomy" id="34765"/>
    <lineage>
        <taxon>Eukaryota</taxon>
        <taxon>Metazoa</taxon>
        <taxon>Chordata</taxon>
        <taxon>Tunicata</taxon>
        <taxon>Appendicularia</taxon>
        <taxon>Copelata</taxon>
        <taxon>Oikopleuridae</taxon>
        <taxon>Oikopleura</taxon>
    </lineage>
</organism>
<evidence type="ECO:0000259" key="3">
    <source>
        <dbReference type="PROSITE" id="PS01180"/>
    </source>
</evidence>
<dbReference type="AlphaFoldDB" id="E4YPG4"/>
<evidence type="ECO:0000256" key="2">
    <source>
        <dbReference type="PROSITE-ProRule" id="PRU00059"/>
    </source>
</evidence>
<dbReference type="InterPro" id="IPR035914">
    <property type="entry name" value="Sperma_CUB_dom_sf"/>
</dbReference>
<name>E4YPG4_OIKDI</name>
<feature type="domain" description="CUB" evidence="3">
    <location>
        <begin position="55"/>
        <end position="166"/>
    </location>
</feature>
<comment type="caution">
    <text evidence="2">Lacks conserved residue(s) required for the propagation of feature annotation.</text>
</comment>
<dbReference type="InterPro" id="IPR000859">
    <property type="entry name" value="CUB_dom"/>
</dbReference>
<dbReference type="Proteomes" id="UP000011014">
    <property type="component" value="Unassembled WGS sequence"/>
</dbReference>
<proteinExistence type="predicted"/>
<dbReference type="SUPFAM" id="SSF49854">
    <property type="entry name" value="Spermadhesin, CUB domain"/>
    <property type="match status" value="1"/>
</dbReference>
<keyword evidence="1" id="KW-1015">Disulfide bond</keyword>
<dbReference type="Pfam" id="PF00431">
    <property type="entry name" value="CUB"/>
    <property type="match status" value="1"/>
</dbReference>
<dbReference type="EMBL" id="FN654956">
    <property type="protein sequence ID" value="CBY37360.1"/>
    <property type="molecule type" value="Genomic_DNA"/>
</dbReference>